<name>A0A2J6S178_HYAVF</name>
<accession>A0A2J6S178</accession>
<dbReference type="InterPro" id="IPR002347">
    <property type="entry name" value="SDR_fam"/>
</dbReference>
<dbReference type="Proteomes" id="UP000235786">
    <property type="component" value="Unassembled WGS sequence"/>
</dbReference>
<dbReference type="Pfam" id="PF00106">
    <property type="entry name" value="adh_short"/>
    <property type="match status" value="1"/>
</dbReference>
<dbReference type="InterPro" id="IPR036291">
    <property type="entry name" value="NAD(P)-bd_dom_sf"/>
</dbReference>
<dbReference type="PRINTS" id="PR00081">
    <property type="entry name" value="GDHRDH"/>
</dbReference>
<proteinExistence type="predicted"/>
<evidence type="ECO:0000313" key="1">
    <source>
        <dbReference type="EMBL" id="PMD44508.1"/>
    </source>
</evidence>
<dbReference type="Gene3D" id="3.40.50.720">
    <property type="entry name" value="NAD(P)-binding Rossmann-like Domain"/>
    <property type="match status" value="1"/>
</dbReference>
<protein>
    <submittedName>
        <fullName evidence="1">NAD(P)-binding protein</fullName>
    </submittedName>
</protein>
<dbReference type="CDD" id="cd05325">
    <property type="entry name" value="carb_red_sniffer_like_SDR_c"/>
    <property type="match status" value="1"/>
</dbReference>
<sequence length="270" mass="29267">MPSYLVTGGSRGIGFELIRQLSEPPQNVVITIVRNKTATEDKIAAEIPGRKNIFVLQGDLTNEESLQAAFTETTKLIGDSLDVLIANAGLISPYSQFLLPSELFKDPKATDKDLNDVFQINVVGNIRLFNFFLPLIRNGKTKKVVTISSGNSLLNLTVDYELTEAAPYSISKAAMNMAVAKFHAEFNKEGIIFMAVCPGAVNTGQFDNLTEKGMQGLVAMSGKFAAYAPHFKGPSSPDEAVRDVLSVIENATMEANGGKLVSHFGNQQYL</sequence>
<dbReference type="GO" id="GO:0016616">
    <property type="term" value="F:oxidoreductase activity, acting on the CH-OH group of donors, NAD or NADP as acceptor"/>
    <property type="evidence" value="ECO:0007669"/>
    <property type="project" value="TreeGrafter"/>
</dbReference>
<gene>
    <name evidence="1" type="ORF">L207DRAFT_483475</name>
</gene>
<dbReference type="PANTHER" id="PTHR45458:SF3">
    <property type="entry name" value="CHAIN DEHYDROGENASE (ATSC), PUTATIVE-RELATED"/>
    <property type="match status" value="1"/>
</dbReference>
<dbReference type="SUPFAM" id="SSF51735">
    <property type="entry name" value="NAD(P)-binding Rossmann-fold domains"/>
    <property type="match status" value="1"/>
</dbReference>
<reference evidence="1 2" key="1">
    <citation type="submission" date="2016-04" db="EMBL/GenBank/DDBJ databases">
        <title>A degradative enzymes factory behind the ericoid mycorrhizal symbiosis.</title>
        <authorList>
            <consortium name="DOE Joint Genome Institute"/>
            <person name="Martino E."/>
            <person name="Morin E."/>
            <person name="Grelet G."/>
            <person name="Kuo A."/>
            <person name="Kohler A."/>
            <person name="Daghino S."/>
            <person name="Barry K."/>
            <person name="Choi C."/>
            <person name="Cichocki N."/>
            <person name="Clum A."/>
            <person name="Copeland A."/>
            <person name="Hainaut M."/>
            <person name="Haridas S."/>
            <person name="Labutti K."/>
            <person name="Lindquist E."/>
            <person name="Lipzen A."/>
            <person name="Khouja H.-R."/>
            <person name="Murat C."/>
            <person name="Ohm R."/>
            <person name="Olson A."/>
            <person name="Spatafora J."/>
            <person name="Veneault-Fourrey C."/>
            <person name="Henrissat B."/>
            <person name="Grigoriev I."/>
            <person name="Martin F."/>
            <person name="Perotto S."/>
        </authorList>
    </citation>
    <scope>NUCLEOTIDE SEQUENCE [LARGE SCALE GENOMIC DNA]</scope>
    <source>
        <strain evidence="1 2">F</strain>
    </source>
</reference>
<dbReference type="PANTHER" id="PTHR45458">
    <property type="entry name" value="SHORT-CHAIN DEHYDROGENASE/REDUCTASE SDR"/>
    <property type="match status" value="1"/>
</dbReference>
<dbReference type="OrthoDB" id="7289984at2759"/>
<keyword evidence="2" id="KW-1185">Reference proteome</keyword>
<dbReference type="AlphaFoldDB" id="A0A2J6S178"/>
<organism evidence="1 2">
    <name type="scientific">Hyaloscypha variabilis (strain UAMH 11265 / GT02V1 / F)</name>
    <name type="common">Meliniomyces variabilis</name>
    <dbReference type="NCBI Taxonomy" id="1149755"/>
    <lineage>
        <taxon>Eukaryota</taxon>
        <taxon>Fungi</taxon>
        <taxon>Dikarya</taxon>
        <taxon>Ascomycota</taxon>
        <taxon>Pezizomycotina</taxon>
        <taxon>Leotiomycetes</taxon>
        <taxon>Helotiales</taxon>
        <taxon>Hyaloscyphaceae</taxon>
        <taxon>Hyaloscypha</taxon>
        <taxon>Hyaloscypha variabilis</taxon>
    </lineage>
</organism>
<dbReference type="InterPro" id="IPR052184">
    <property type="entry name" value="SDR_enzymes"/>
</dbReference>
<dbReference type="EMBL" id="KZ613941">
    <property type="protein sequence ID" value="PMD44508.1"/>
    <property type="molecule type" value="Genomic_DNA"/>
</dbReference>
<evidence type="ECO:0000313" key="2">
    <source>
        <dbReference type="Proteomes" id="UP000235786"/>
    </source>
</evidence>